<dbReference type="PATRIC" id="fig|1280951.3.peg.606"/>
<keyword evidence="3 8" id="KW-0479">Metal-binding</keyword>
<evidence type="ECO:0000256" key="2">
    <source>
        <dbReference type="ARBA" id="ARBA00022617"/>
    </source>
</evidence>
<keyword evidence="4 8" id="KW-0560">Oxidoreductase</keyword>
<protein>
    <submittedName>
        <fullName evidence="9">Cytochrome P450 family protein</fullName>
    </submittedName>
</protein>
<evidence type="ECO:0000256" key="1">
    <source>
        <dbReference type="ARBA" id="ARBA00010617"/>
    </source>
</evidence>
<evidence type="ECO:0000256" key="7">
    <source>
        <dbReference type="ARBA" id="ARBA00043906"/>
    </source>
</evidence>
<organism evidence="9 10">
    <name type="scientific">Hyphomonas hirschiana VP5</name>
    <dbReference type="NCBI Taxonomy" id="1280951"/>
    <lineage>
        <taxon>Bacteria</taxon>
        <taxon>Pseudomonadati</taxon>
        <taxon>Pseudomonadota</taxon>
        <taxon>Alphaproteobacteria</taxon>
        <taxon>Hyphomonadales</taxon>
        <taxon>Hyphomonadaceae</taxon>
        <taxon>Hyphomonas</taxon>
    </lineage>
</organism>
<dbReference type="AlphaFoldDB" id="A0A059FYX0"/>
<dbReference type="PRINTS" id="PR00359">
    <property type="entry name" value="BP450"/>
</dbReference>
<dbReference type="PROSITE" id="PS00086">
    <property type="entry name" value="CYTOCHROME_P450"/>
    <property type="match status" value="1"/>
</dbReference>
<dbReference type="FunFam" id="1.10.630.10:FF:000018">
    <property type="entry name" value="Cytochrome P450 monooxygenase"/>
    <property type="match status" value="1"/>
</dbReference>
<dbReference type="RefSeq" id="WP_011646360.1">
    <property type="nucleotide sequence ID" value="NZ_ARYI01000002.1"/>
</dbReference>
<keyword evidence="2 8" id="KW-0349">Heme</keyword>
<proteinExistence type="inferred from homology"/>
<dbReference type="InterPro" id="IPR036396">
    <property type="entry name" value="Cyt_P450_sf"/>
</dbReference>
<evidence type="ECO:0000313" key="10">
    <source>
        <dbReference type="Proteomes" id="UP000025061"/>
    </source>
</evidence>
<dbReference type="InterPro" id="IPR001128">
    <property type="entry name" value="Cyt_P450"/>
</dbReference>
<dbReference type="GO" id="GO:0016705">
    <property type="term" value="F:oxidoreductase activity, acting on paired donors, with incorporation or reduction of molecular oxygen"/>
    <property type="evidence" value="ECO:0007669"/>
    <property type="project" value="InterPro"/>
</dbReference>
<comment type="caution">
    <text evidence="9">The sequence shown here is derived from an EMBL/GenBank/DDBJ whole genome shotgun (WGS) entry which is preliminary data.</text>
</comment>
<comment type="similarity">
    <text evidence="1 8">Belongs to the cytochrome P450 family.</text>
</comment>
<dbReference type="Gene3D" id="1.10.630.10">
    <property type="entry name" value="Cytochrome P450"/>
    <property type="match status" value="1"/>
</dbReference>
<dbReference type="OrthoDB" id="9801155at2"/>
<comment type="function">
    <text evidence="7">Cytochromes P450 are a group of heme-thiolate monooxygenases. They oxidize a variety of structurally unrelated compounds, including steroids, fatty acids, and xenobiotics.</text>
</comment>
<dbReference type="PANTHER" id="PTHR46696">
    <property type="entry name" value="P450, PUTATIVE (EUROFUNG)-RELATED"/>
    <property type="match status" value="1"/>
</dbReference>
<evidence type="ECO:0000256" key="5">
    <source>
        <dbReference type="ARBA" id="ARBA00023004"/>
    </source>
</evidence>
<dbReference type="GO" id="GO:0004497">
    <property type="term" value="F:monooxygenase activity"/>
    <property type="evidence" value="ECO:0007669"/>
    <property type="project" value="UniProtKB-KW"/>
</dbReference>
<accession>A0A059FYX0</accession>
<evidence type="ECO:0000256" key="3">
    <source>
        <dbReference type="ARBA" id="ARBA00022723"/>
    </source>
</evidence>
<name>A0A059FYX0_9PROT</name>
<dbReference type="InterPro" id="IPR017972">
    <property type="entry name" value="Cyt_P450_CS"/>
</dbReference>
<gene>
    <name evidence="9" type="ORF">HHI_03002</name>
</gene>
<dbReference type="PANTHER" id="PTHR46696:SF1">
    <property type="entry name" value="CYTOCHROME P450 YJIB-RELATED"/>
    <property type="match status" value="1"/>
</dbReference>
<dbReference type="GO" id="GO:0005506">
    <property type="term" value="F:iron ion binding"/>
    <property type="evidence" value="ECO:0007669"/>
    <property type="project" value="InterPro"/>
</dbReference>
<evidence type="ECO:0000256" key="6">
    <source>
        <dbReference type="ARBA" id="ARBA00023033"/>
    </source>
</evidence>
<keyword evidence="10" id="KW-1185">Reference proteome</keyword>
<keyword evidence="6 8" id="KW-0503">Monooxygenase</keyword>
<dbReference type="InterPro" id="IPR002397">
    <property type="entry name" value="Cyt_P450_B"/>
</dbReference>
<dbReference type="GO" id="GO:0020037">
    <property type="term" value="F:heme binding"/>
    <property type="evidence" value="ECO:0007669"/>
    <property type="project" value="InterPro"/>
</dbReference>
<sequence length="408" mass="44448">MPAAPALQKLTVGGQAFLRDPHARLTCALEAGPLAQTRLLVFGRITAVLSHAGITEMMKDAGRFTVDARNAGHSSALGMPFLPKSLKLLAENLLTLDEPHHTRLRRLADAPFRRAAIEGMRPAVEAQCARLLDEMARSGNTDLVSGLCRPLPIQVICDLLGLSDARREGLVRVFSGFSGAGTLEAIGVLMKTGWVQSELRQEFAEVRAVPRPGLITELVHAEAEDGRLTEDELLSMVFILFAAGHETTTHFISSSVWTMLTQPGAREAIAAMDGEALNVAVDELMRFSGPVQFTKPRYAREDTEFLGQPIKRGKPVMALLAAGNLDPAAFDDPLTLNLGRRPNRHLSWGWGPHLCLGMHLAKAECEIALRQILERWPGVEIDGDPAALKWSQRPGVRGLARLPLQLKS</sequence>
<dbReference type="SUPFAM" id="SSF48264">
    <property type="entry name" value="Cytochrome P450"/>
    <property type="match status" value="1"/>
</dbReference>
<evidence type="ECO:0000256" key="8">
    <source>
        <dbReference type="RuleBase" id="RU000461"/>
    </source>
</evidence>
<evidence type="ECO:0000256" key="4">
    <source>
        <dbReference type="ARBA" id="ARBA00023002"/>
    </source>
</evidence>
<dbReference type="Proteomes" id="UP000025061">
    <property type="component" value="Unassembled WGS sequence"/>
</dbReference>
<keyword evidence="5 8" id="KW-0408">Iron</keyword>
<evidence type="ECO:0000313" key="9">
    <source>
        <dbReference type="EMBL" id="KCZ95705.1"/>
    </source>
</evidence>
<reference evidence="9 10" key="1">
    <citation type="submission" date="2013-04" db="EMBL/GenBank/DDBJ databases">
        <title>Hyphomonas hirschiana VP5 Genome Sequencing.</title>
        <authorList>
            <person name="Lai Q."/>
            <person name="Shao Z."/>
        </authorList>
    </citation>
    <scope>NUCLEOTIDE SEQUENCE [LARGE SCALE GENOMIC DNA]</scope>
    <source>
        <strain evidence="9 10">VP5</strain>
    </source>
</reference>
<dbReference type="EMBL" id="ARYI01000002">
    <property type="protein sequence ID" value="KCZ95705.1"/>
    <property type="molecule type" value="Genomic_DNA"/>
</dbReference>
<dbReference type="Pfam" id="PF00067">
    <property type="entry name" value="p450"/>
    <property type="match status" value="1"/>
</dbReference>